<dbReference type="InParanoid" id="A0A2K1KJZ0"/>
<sequence>MMLSVSPGLSRPDSVSKLGLCPRQALLCNKLITLPCDLPVSLTHYLSLSLSLCERSVAVEVVSRFCLCVCVCVCSIIVLHNILS</sequence>
<reference evidence="3" key="3">
    <citation type="submission" date="2020-12" db="UniProtKB">
        <authorList>
            <consortium name="EnsemblPlants"/>
        </authorList>
    </citation>
    <scope>IDENTIFICATION</scope>
</reference>
<name>A0A2K1KJZ0_PHYPA</name>
<reference evidence="2 4" key="1">
    <citation type="journal article" date="2008" name="Science">
        <title>The Physcomitrella genome reveals evolutionary insights into the conquest of land by plants.</title>
        <authorList>
            <person name="Rensing S."/>
            <person name="Lang D."/>
            <person name="Zimmer A."/>
            <person name="Terry A."/>
            <person name="Salamov A."/>
            <person name="Shapiro H."/>
            <person name="Nishiyama T."/>
            <person name="Perroud P.-F."/>
            <person name="Lindquist E."/>
            <person name="Kamisugi Y."/>
            <person name="Tanahashi T."/>
            <person name="Sakakibara K."/>
            <person name="Fujita T."/>
            <person name="Oishi K."/>
            <person name="Shin-I T."/>
            <person name="Kuroki Y."/>
            <person name="Toyoda A."/>
            <person name="Suzuki Y."/>
            <person name="Hashimoto A."/>
            <person name="Yamaguchi K."/>
            <person name="Sugano A."/>
            <person name="Kohara Y."/>
            <person name="Fujiyama A."/>
            <person name="Anterola A."/>
            <person name="Aoki S."/>
            <person name="Ashton N."/>
            <person name="Barbazuk W.B."/>
            <person name="Barker E."/>
            <person name="Bennetzen J."/>
            <person name="Bezanilla M."/>
            <person name="Blankenship R."/>
            <person name="Cho S.H."/>
            <person name="Dutcher S."/>
            <person name="Estelle M."/>
            <person name="Fawcett J.A."/>
            <person name="Gundlach H."/>
            <person name="Hanada K."/>
            <person name="Heyl A."/>
            <person name="Hicks K.A."/>
            <person name="Hugh J."/>
            <person name="Lohr M."/>
            <person name="Mayer K."/>
            <person name="Melkozernov A."/>
            <person name="Murata T."/>
            <person name="Nelson D."/>
            <person name="Pils B."/>
            <person name="Prigge M."/>
            <person name="Reiss B."/>
            <person name="Renner T."/>
            <person name="Rombauts S."/>
            <person name="Rushton P."/>
            <person name="Sanderfoot A."/>
            <person name="Schween G."/>
            <person name="Shiu S.-H."/>
            <person name="Stueber K."/>
            <person name="Theodoulou F.L."/>
            <person name="Tu H."/>
            <person name="Van de Peer Y."/>
            <person name="Verrier P.J."/>
            <person name="Waters E."/>
            <person name="Wood A."/>
            <person name="Yang L."/>
            <person name="Cove D."/>
            <person name="Cuming A."/>
            <person name="Hasebe M."/>
            <person name="Lucas S."/>
            <person name="Mishler D.B."/>
            <person name="Reski R."/>
            <person name="Grigoriev I."/>
            <person name="Quatrano R.S."/>
            <person name="Boore J.L."/>
        </authorList>
    </citation>
    <scope>NUCLEOTIDE SEQUENCE [LARGE SCALE GENOMIC DNA]</scope>
    <source>
        <strain evidence="3 4">cv. Gransden 2004</strain>
    </source>
</reference>
<keyword evidence="1" id="KW-0812">Transmembrane</keyword>
<dbReference type="Gramene" id="Pp3c5_16535V3.1">
    <property type="protein sequence ID" value="PAC:32952946.CDS.1"/>
    <property type="gene ID" value="Pp3c5_16535"/>
</dbReference>
<organism evidence="2">
    <name type="scientific">Physcomitrium patens</name>
    <name type="common">Spreading-leaved earth moss</name>
    <name type="synonym">Physcomitrella patens</name>
    <dbReference type="NCBI Taxonomy" id="3218"/>
    <lineage>
        <taxon>Eukaryota</taxon>
        <taxon>Viridiplantae</taxon>
        <taxon>Streptophyta</taxon>
        <taxon>Embryophyta</taxon>
        <taxon>Bryophyta</taxon>
        <taxon>Bryophytina</taxon>
        <taxon>Bryopsida</taxon>
        <taxon>Funariidae</taxon>
        <taxon>Funariales</taxon>
        <taxon>Funariaceae</taxon>
        <taxon>Physcomitrium</taxon>
    </lineage>
</organism>
<feature type="transmembrane region" description="Helical" evidence="1">
    <location>
        <begin position="61"/>
        <end position="83"/>
    </location>
</feature>
<gene>
    <name evidence="2" type="ORF">PHYPA_007774</name>
</gene>
<keyword evidence="1" id="KW-0472">Membrane</keyword>
<proteinExistence type="predicted"/>
<evidence type="ECO:0000256" key="1">
    <source>
        <dbReference type="SAM" id="Phobius"/>
    </source>
</evidence>
<accession>A0A2K1KJZ0</accession>
<dbReference type="EnsemblPlants" id="Pp3c5_16535V3.1">
    <property type="protein sequence ID" value="PAC:32952946.CDS.1"/>
    <property type="gene ID" value="Pp3c5_16535"/>
</dbReference>
<dbReference type="AlphaFoldDB" id="A0A2K1KJZ0"/>
<dbReference type="EMBL" id="ABEU02000005">
    <property type="protein sequence ID" value="PNR54098.1"/>
    <property type="molecule type" value="Genomic_DNA"/>
</dbReference>
<evidence type="ECO:0000313" key="3">
    <source>
        <dbReference type="EnsemblPlants" id="PAC:32952946.CDS.1"/>
    </source>
</evidence>
<evidence type="ECO:0000313" key="2">
    <source>
        <dbReference type="EMBL" id="PNR54098.1"/>
    </source>
</evidence>
<dbReference type="Proteomes" id="UP000006727">
    <property type="component" value="Chromosome 5"/>
</dbReference>
<protein>
    <submittedName>
        <fullName evidence="2 3">Uncharacterized protein</fullName>
    </submittedName>
</protein>
<keyword evidence="1" id="KW-1133">Transmembrane helix</keyword>
<evidence type="ECO:0000313" key="4">
    <source>
        <dbReference type="Proteomes" id="UP000006727"/>
    </source>
</evidence>
<keyword evidence="4" id="KW-1185">Reference proteome</keyword>
<reference evidence="2 4" key="2">
    <citation type="journal article" date="2018" name="Plant J.">
        <title>The Physcomitrella patens chromosome-scale assembly reveals moss genome structure and evolution.</title>
        <authorList>
            <person name="Lang D."/>
            <person name="Ullrich K.K."/>
            <person name="Murat F."/>
            <person name="Fuchs J."/>
            <person name="Jenkins J."/>
            <person name="Haas F.B."/>
            <person name="Piednoel M."/>
            <person name="Gundlach H."/>
            <person name="Van Bel M."/>
            <person name="Meyberg R."/>
            <person name="Vives C."/>
            <person name="Morata J."/>
            <person name="Symeonidi A."/>
            <person name="Hiss M."/>
            <person name="Muchero W."/>
            <person name="Kamisugi Y."/>
            <person name="Saleh O."/>
            <person name="Blanc G."/>
            <person name="Decker E.L."/>
            <person name="van Gessel N."/>
            <person name="Grimwood J."/>
            <person name="Hayes R.D."/>
            <person name="Graham S.W."/>
            <person name="Gunter L.E."/>
            <person name="McDaniel S.F."/>
            <person name="Hoernstein S.N.W."/>
            <person name="Larsson A."/>
            <person name="Li F.W."/>
            <person name="Perroud P.F."/>
            <person name="Phillips J."/>
            <person name="Ranjan P."/>
            <person name="Rokshar D.S."/>
            <person name="Rothfels C.J."/>
            <person name="Schneider L."/>
            <person name="Shu S."/>
            <person name="Stevenson D.W."/>
            <person name="Thummler F."/>
            <person name="Tillich M."/>
            <person name="Villarreal Aguilar J.C."/>
            <person name="Widiez T."/>
            <person name="Wong G.K."/>
            <person name="Wymore A."/>
            <person name="Zhang Y."/>
            <person name="Zimmer A.D."/>
            <person name="Quatrano R.S."/>
            <person name="Mayer K.F.X."/>
            <person name="Goodstein D."/>
            <person name="Casacuberta J.M."/>
            <person name="Vandepoele K."/>
            <person name="Reski R."/>
            <person name="Cuming A.C."/>
            <person name="Tuskan G.A."/>
            <person name="Maumus F."/>
            <person name="Salse J."/>
            <person name="Schmutz J."/>
            <person name="Rensing S.A."/>
        </authorList>
    </citation>
    <scope>NUCLEOTIDE SEQUENCE [LARGE SCALE GENOMIC DNA]</scope>
    <source>
        <strain evidence="3 4">cv. Gransden 2004</strain>
    </source>
</reference>